<name>A0A3L8SIQ5_CHLGU</name>
<sequence>MLLGHEHRDRHIAGPCCYGHCWILLKRERSLPAEAGGVGWSVRARSARMRAGALSFLLLLMCRNLPWRRRIHALRSTDALDQEAAAVRPRSVTGLAPLAQSRHGQSPATELLSSGAR</sequence>
<comment type="caution">
    <text evidence="2">The sequence shown here is derived from an EMBL/GenBank/DDBJ whole genome shotgun (WGS) entry which is preliminary data.</text>
</comment>
<gene>
    <name evidence="2" type="ORF">DV515_00007384</name>
</gene>
<evidence type="ECO:0000313" key="2">
    <source>
        <dbReference type="EMBL" id="RLW02299.1"/>
    </source>
</evidence>
<keyword evidence="3" id="KW-1185">Reference proteome</keyword>
<dbReference type="AlphaFoldDB" id="A0A3L8SIQ5"/>
<protein>
    <submittedName>
        <fullName evidence="2">Uncharacterized protein</fullName>
    </submittedName>
</protein>
<accession>A0A3L8SIQ5</accession>
<feature type="compositionally biased region" description="Polar residues" evidence="1">
    <location>
        <begin position="102"/>
        <end position="117"/>
    </location>
</feature>
<reference evidence="2 3" key="1">
    <citation type="journal article" date="2018" name="Proc. R. Soc. B">
        <title>A non-coding region near Follistatin controls head colour polymorphism in the Gouldian finch.</title>
        <authorList>
            <person name="Toomey M.B."/>
            <person name="Marques C.I."/>
            <person name="Andrade P."/>
            <person name="Araujo P.M."/>
            <person name="Sabatino S."/>
            <person name="Gazda M.A."/>
            <person name="Afonso S."/>
            <person name="Lopes R.J."/>
            <person name="Corbo J.C."/>
            <person name="Carneiro M."/>
        </authorList>
    </citation>
    <scope>NUCLEOTIDE SEQUENCE [LARGE SCALE GENOMIC DNA]</scope>
    <source>
        <strain evidence="2">Red01</strain>
        <tissue evidence="2">Muscle</tissue>
    </source>
</reference>
<proteinExistence type="predicted"/>
<dbReference type="EMBL" id="QUSF01000019">
    <property type="protein sequence ID" value="RLW02299.1"/>
    <property type="molecule type" value="Genomic_DNA"/>
</dbReference>
<evidence type="ECO:0000313" key="3">
    <source>
        <dbReference type="Proteomes" id="UP000276834"/>
    </source>
</evidence>
<feature type="region of interest" description="Disordered" evidence="1">
    <location>
        <begin position="95"/>
        <end position="117"/>
    </location>
</feature>
<organism evidence="2 3">
    <name type="scientific">Chloebia gouldiae</name>
    <name type="common">Gouldian finch</name>
    <name type="synonym">Erythrura gouldiae</name>
    <dbReference type="NCBI Taxonomy" id="44316"/>
    <lineage>
        <taxon>Eukaryota</taxon>
        <taxon>Metazoa</taxon>
        <taxon>Chordata</taxon>
        <taxon>Craniata</taxon>
        <taxon>Vertebrata</taxon>
        <taxon>Euteleostomi</taxon>
        <taxon>Archelosauria</taxon>
        <taxon>Archosauria</taxon>
        <taxon>Dinosauria</taxon>
        <taxon>Saurischia</taxon>
        <taxon>Theropoda</taxon>
        <taxon>Coelurosauria</taxon>
        <taxon>Aves</taxon>
        <taxon>Neognathae</taxon>
        <taxon>Neoaves</taxon>
        <taxon>Telluraves</taxon>
        <taxon>Australaves</taxon>
        <taxon>Passeriformes</taxon>
        <taxon>Passeroidea</taxon>
        <taxon>Passeridae</taxon>
        <taxon>Chloebia</taxon>
    </lineage>
</organism>
<evidence type="ECO:0000256" key="1">
    <source>
        <dbReference type="SAM" id="MobiDB-lite"/>
    </source>
</evidence>
<dbReference type="Proteomes" id="UP000276834">
    <property type="component" value="Unassembled WGS sequence"/>
</dbReference>